<gene>
    <name evidence="3" type="primary">cya_4</name>
    <name evidence="3" type="ORF">RIdsm_02412</name>
</gene>
<dbReference type="GO" id="GO:0005576">
    <property type="term" value="C:extracellular region"/>
    <property type="evidence" value="ECO:0007669"/>
    <property type="project" value="UniProtKB-SubCell"/>
</dbReference>
<dbReference type="InterPro" id="IPR001343">
    <property type="entry name" value="Hemolysn_Ca-bd"/>
</dbReference>
<evidence type="ECO:0000313" key="4">
    <source>
        <dbReference type="Proteomes" id="UP000325785"/>
    </source>
</evidence>
<name>A0A5P3ABC5_9RHOB</name>
<dbReference type="KEGG" id="rid:RIdsm_02412"/>
<proteinExistence type="predicted"/>
<dbReference type="Proteomes" id="UP000325785">
    <property type="component" value="Chromosome"/>
</dbReference>
<dbReference type="PANTHER" id="PTHR38340:SF1">
    <property type="entry name" value="S-LAYER PROTEIN"/>
    <property type="match status" value="1"/>
</dbReference>
<dbReference type="InterPro" id="IPR018511">
    <property type="entry name" value="Hemolysin-typ_Ca-bd_CS"/>
</dbReference>
<dbReference type="RefSeq" id="WP_057816594.1">
    <property type="nucleotide sequence ID" value="NZ_CP031598.1"/>
</dbReference>
<dbReference type="AlphaFoldDB" id="A0A5P3ABC5"/>
<sequence length="594" mass="61420">MSTTTITGFSNTYDSDTDSIVSVDSNVELTVVGPDGTSFTYSVDDFSPDSLPLISVTDDAYAFYIDGQRIPDDVDVSLGLVTWGNGNQTVVLEINYAIPDTETDISFVFRLAGDPLPTIDTPADFNALSNSITNIQIAPSPYAPGDTIVWASLPSAQTTLDDLIIDGNNGNLIDGGAGDDTIFGNGGNDTLWGRDGEDELTGGPSDDILNGGPDFDEVHYENDPAGVTVDLSTRSATDGYGGSDILLFNEAVRGSLFADSLTGDEGENHFRGLDGDDFIDGHDGHDVVRYDKDADYGGTAGVTVDLADGFAIDGFGSTDTLRNIESARGSDFNDLLIGDAMANRLVGLAGDDELFGGGGEDTIEGGEGDDFVKGGGGADTIDGGAGDDYIYGQNGSDVINGGADNDTMIGNNGEDTMNGDAGNDSIKGGFNWDTIDGGSGDDTVLGQNGYDTVSGGLGDDSVLGNNGRDRLYGNAGEDTVLGGSGNDFMHGGPDNDTMMGGTGRDTIIGGFGDDVLTGDNGPDLFVFNPDVGTGDDTITDFEDGFDTILIAGSTEFSDLSIDEIDGNTVVSWEGGSVTLTDVTGVIDENDFTFS</sequence>
<accession>A0A5P3ABC5</accession>
<dbReference type="GO" id="GO:0005509">
    <property type="term" value="F:calcium ion binding"/>
    <property type="evidence" value="ECO:0007669"/>
    <property type="project" value="InterPro"/>
</dbReference>
<dbReference type="InterPro" id="IPR011049">
    <property type="entry name" value="Serralysin-like_metalloprot_C"/>
</dbReference>
<keyword evidence="2" id="KW-0964">Secreted</keyword>
<protein>
    <submittedName>
        <fullName evidence="3">Cyclolysin</fullName>
    </submittedName>
</protein>
<evidence type="ECO:0000256" key="1">
    <source>
        <dbReference type="ARBA" id="ARBA00004613"/>
    </source>
</evidence>
<reference evidence="3 4" key="1">
    <citation type="submission" date="2018-08" db="EMBL/GenBank/DDBJ databases">
        <title>Genetic Globetrotter - A new plasmid hitch-hiking vast phylogenetic and geographic distances.</title>
        <authorList>
            <person name="Vollmers J."/>
            <person name="Petersen J."/>
        </authorList>
    </citation>
    <scope>NUCLEOTIDE SEQUENCE [LARGE SCALE GENOMIC DNA]</scope>
    <source>
        <strain evidence="3 4">DSM 26383</strain>
    </source>
</reference>
<dbReference type="PRINTS" id="PR00313">
    <property type="entry name" value="CABNDNGRPT"/>
</dbReference>
<dbReference type="OrthoDB" id="7727094at2"/>
<dbReference type="Gene3D" id="2.150.10.10">
    <property type="entry name" value="Serralysin-like metalloprotease, C-terminal"/>
    <property type="match status" value="5"/>
</dbReference>
<evidence type="ECO:0000256" key="2">
    <source>
        <dbReference type="ARBA" id="ARBA00022525"/>
    </source>
</evidence>
<organism evidence="3 4">
    <name type="scientific">Roseovarius indicus</name>
    <dbReference type="NCBI Taxonomy" id="540747"/>
    <lineage>
        <taxon>Bacteria</taxon>
        <taxon>Pseudomonadati</taxon>
        <taxon>Pseudomonadota</taxon>
        <taxon>Alphaproteobacteria</taxon>
        <taxon>Rhodobacterales</taxon>
        <taxon>Roseobacteraceae</taxon>
        <taxon>Roseovarius</taxon>
    </lineage>
</organism>
<comment type="subcellular location">
    <subcellularLocation>
        <location evidence="1">Secreted</location>
    </subcellularLocation>
</comment>
<dbReference type="Pfam" id="PF00353">
    <property type="entry name" value="HemolysinCabind"/>
    <property type="match status" value="7"/>
</dbReference>
<evidence type="ECO:0000313" key="3">
    <source>
        <dbReference type="EMBL" id="QEW26612.1"/>
    </source>
</evidence>
<dbReference type="EMBL" id="CP031598">
    <property type="protein sequence ID" value="QEW26612.1"/>
    <property type="molecule type" value="Genomic_DNA"/>
</dbReference>
<dbReference type="PANTHER" id="PTHR38340">
    <property type="entry name" value="S-LAYER PROTEIN"/>
    <property type="match status" value="1"/>
</dbReference>
<dbReference type="InterPro" id="IPR050557">
    <property type="entry name" value="RTX_toxin/Mannuronan_C5-epim"/>
</dbReference>
<dbReference type="SUPFAM" id="SSF51120">
    <property type="entry name" value="beta-Roll"/>
    <property type="match status" value="3"/>
</dbReference>
<dbReference type="PROSITE" id="PS00330">
    <property type="entry name" value="HEMOLYSIN_CALCIUM"/>
    <property type="match status" value="2"/>
</dbReference>